<keyword evidence="1" id="KW-0472">Membrane</keyword>
<sequence>MVHWAQRTDALQNNELPLAGQKNKEMKQNKMFLVALFTVYLISQLFGLLAVVTQFEKIFIPYVIVLLLVTITNSIVLIQSIYVVVTESLFPVTISETVPPKSLFNGVDASIVLTISLIYLIYNVQCICSVLHICSRFDMKKLLAAQRHREMMAHNRRIYARLVAINSQDQQIVTVNVDSPPKYSVTGSIPRSSVP</sequence>
<accession>A0A8R1IL09</accession>
<dbReference type="Proteomes" id="UP000005237">
    <property type="component" value="Unassembled WGS sequence"/>
</dbReference>
<reference evidence="2" key="2">
    <citation type="submission" date="2022-06" db="UniProtKB">
        <authorList>
            <consortium name="EnsemblMetazoa"/>
        </authorList>
    </citation>
    <scope>IDENTIFICATION</scope>
    <source>
        <strain evidence="2">DF5081</strain>
    </source>
</reference>
<name>A0A8R1IL09_CAEJA</name>
<feature type="transmembrane region" description="Helical" evidence="1">
    <location>
        <begin position="103"/>
        <end position="122"/>
    </location>
</feature>
<feature type="transmembrane region" description="Helical" evidence="1">
    <location>
        <begin position="31"/>
        <end position="52"/>
    </location>
</feature>
<keyword evidence="1" id="KW-0812">Transmembrane</keyword>
<dbReference type="AlphaFoldDB" id="A0A8R1IL09"/>
<keyword evidence="3" id="KW-1185">Reference proteome</keyword>
<organism evidence="2 3">
    <name type="scientific">Caenorhabditis japonica</name>
    <dbReference type="NCBI Taxonomy" id="281687"/>
    <lineage>
        <taxon>Eukaryota</taxon>
        <taxon>Metazoa</taxon>
        <taxon>Ecdysozoa</taxon>
        <taxon>Nematoda</taxon>
        <taxon>Chromadorea</taxon>
        <taxon>Rhabditida</taxon>
        <taxon>Rhabditina</taxon>
        <taxon>Rhabditomorpha</taxon>
        <taxon>Rhabditoidea</taxon>
        <taxon>Rhabditidae</taxon>
        <taxon>Peloderinae</taxon>
        <taxon>Caenorhabditis</taxon>
    </lineage>
</organism>
<dbReference type="EnsemblMetazoa" id="CJA36868.1">
    <property type="protein sequence ID" value="CJA36868.1"/>
    <property type="gene ID" value="WBGene00212715"/>
</dbReference>
<keyword evidence="1" id="KW-1133">Transmembrane helix</keyword>
<evidence type="ECO:0000313" key="2">
    <source>
        <dbReference type="EnsemblMetazoa" id="CJA36868.1"/>
    </source>
</evidence>
<evidence type="ECO:0000256" key="1">
    <source>
        <dbReference type="SAM" id="Phobius"/>
    </source>
</evidence>
<evidence type="ECO:0000313" key="3">
    <source>
        <dbReference type="Proteomes" id="UP000005237"/>
    </source>
</evidence>
<proteinExistence type="predicted"/>
<reference evidence="3" key="1">
    <citation type="submission" date="2010-08" db="EMBL/GenBank/DDBJ databases">
        <authorList>
            <consortium name="Caenorhabditis japonica Sequencing Consortium"/>
            <person name="Wilson R.K."/>
        </authorList>
    </citation>
    <scope>NUCLEOTIDE SEQUENCE [LARGE SCALE GENOMIC DNA]</scope>
    <source>
        <strain evidence="3">DF5081</strain>
    </source>
</reference>
<protein>
    <submittedName>
        <fullName evidence="2">Uncharacterized protein</fullName>
    </submittedName>
</protein>
<feature type="transmembrane region" description="Helical" evidence="1">
    <location>
        <begin position="58"/>
        <end position="82"/>
    </location>
</feature>